<evidence type="ECO:0000313" key="1">
    <source>
        <dbReference type="EMBL" id="PJI83368.1"/>
    </source>
</evidence>
<organism evidence="1 2">
    <name type="scientific">Polynucleobacter brandtiae</name>
    <dbReference type="NCBI Taxonomy" id="1938816"/>
    <lineage>
        <taxon>Bacteria</taxon>
        <taxon>Pseudomonadati</taxon>
        <taxon>Pseudomonadota</taxon>
        <taxon>Betaproteobacteria</taxon>
        <taxon>Burkholderiales</taxon>
        <taxon>Burkholderiaceae</taxon>
        <taxon>Polynucleobacter</taxon>
    </lineage>
</organism>
<proteinExistence type="predicted"/>
<comment type="caution">
    <text evidence="1">The sequence shown here is derived from an EMBL/GenBank/DDBJ whole genome shotgun (WGS) entry which is preliminary data.</text>
</comment>
<dbReference type="AlphaFoldDB" id="A0A2M8VZT6"/>
<reference evidence="1 2" key="1">
    <citation type="submission" date="2017-11" db="EMBL/GenBank/DDBJ databases">
        <title>Genomic Encyclopedia of Type Strains, Phase III (KMG-III): the genomes of soil and plant-associated and newly described type strains.</title>
        <authorList>
            <person name="Whitman W."/>
        </authorList>
    </citation>
    <scope>NUCLEOTIDE SEQUENCE [LARGE SCALE GENOMIC DNA]</scope>
    <source>
        <strain evidence="1 2">UB-Domo-W1</strain>
    </source>
</reference>
<sequence length="102" mass="11183">MNLLSYPNRPIIKTGAVIFLMACLNTGHTMENSNHSISVTAPPTSTMAAMARIIQACQSFLSNENTKDFDTGLCLGIITGVEDNARYDKKSVFQQKLLCVKK</sequence>
<dbReference type="RefSeq" id="WP_100379076.1">
    <property type="nucleotide sequence ID" value="NZ_CBCSBW010000001.1"/>
</dbReference>
<gene>
    <name evidence="1" type="ORF">B0G85_0765</name>
</gene>
<name>A0A2M8VZT6_9BURK</name>
<keyword evidence="2" id="KW-1185">Reference proteome</keyword>
<dbReference type="Proteomes" id="UP000229366">
    <property type="component" value="Unassembled WGS sequence"/>
</dbReference>
<evidence type="ECO:0000313" key="2">
    <source>
        <dbReference type="Proteomes" id="UP000229366"/>
    </source>
</evidence>
<protein>
    <submittedName>
        <fullName evidence="1">Uncharacterized protein</fullName>
    </submittedName>
</protein>
<accession>A0A2M8VZT6</accession>
<dbReference type="EMBL" id="PGTX01000001">
    <property type="protein sequence ID" value="PJI83368.1"/>
    <property type="molecule type" value="Genomic_DNA"/>
</dbReference>